<evidence type="ECO:0000313" key="2">
    <source>
        <dbReference type="Proteomes" id="UP001168694"/>
    </source>
</evidence>
<evidence type="ECO:0000313" key="1">
    <source>
        <dbReference type="EMBL" id="MDN4073903.1"/>
    </source>
</evidence>
<dbReference type="Proteomes" id="UP001168694">
    <property type="component" value="Unassembled WGS sequence"/>
</dbReference>
<dbReference type="RefSeq" id="WP_290400444.1">
    <property type="nucleotide sequence ID" value="NZ_JAUHLN010000002.1"/>
</dbReference>
<organism evidence="1 2">
    <name type="scientific">Fictibacillus terranigra</name>
    <dbReference type="NCBI Taxonomy" id="3058424"/>
    <lineage>
        <taxon>Bacteria</taxon>
        <taxon>Bacillati</taxon>
        <taxon>Bacillota</taxon>
        <taxon>Bacilli</taxon>
        <taxon>Bacillales</taxon>
        <taxon>Fictibacillaceae</taxon>
        <taxon>Fictibacillus</taxon>
    </lineage>
</organism>
<protein>
    <submittedName>
        <fullName evidence="1">Helix-turn-helix domain-containing protein</fullName>
    </submittedName>
</protein>
<dbReference type="EMBL" id="JAUHLN010000002">
    <property type="protein sequence ID" value="MDN4073903.1"/>
    <property type="molecule type" value="Genomic_DNA"/>
</dbReference>
<comment type="caution">
    <text evidence="1">The sequence shown here is derived from an EMBL/GenBank/DDBJ whole genome shotgun (WGS) entry which is preliminary data.</text>
</comment>
<dbReference type="Pfam" id="PF13384">
    <property type="entry name" value="HTH_23"/>
    <property type="match status" value="1"/>
</dbReference>
<accession>A0ABT8E7K4</accession>
<proteinExistence type="predicted"/>
<gene>
    <name evidence="1" type="ORF">QYF49_12900</name>
</gene>
<name>A0ABT8E7K4_9BACL</name>
<keyword evidence="2" id="KW-1185">Reference proteome</keyword>
<reference evidence="1" key="1">
    <citation type="submission" date="2023-06" db="EMBL/GenBank/DDBJ databases">
        <title>Draft Genome Sequences of Representative Paenibacillus Polymyxa, Bacillus cereus, Fictibacillus sp., and Brevibacillus agri Strains Isolated from Amazonian Dark Earth.</title>
        <authorList>
            <person name="Pellegrinetti T.A."/>
            <person name="Cunha I.C.M."/>
            <person name="Chaves M.G."/>
            <person name="Freitas A.S."/>
            <person name="Silva A.V.R."/>
            <person name="Tsai S.M."/>
            <person name="Mendes L.W."/>
        </authorList>
    </citation>
    <scope>NUCLEOTIDE SEQUENCE</scope>
    <source>
        <strain evidence="1">CENA-BCM004</strain>
    </source>
</reference>
<sequence length="68" mass="7763">MVLQLVERFRKKYTVTAILSALGIPRSSYYRWLARGISSILTPEEETIISSYARRPDTVMDTGKLEIA</sequence>